<organism evidence="3 4">
    <name type="scientific">Thermomonospora umbrina</name>
    <dbReference type="NCBI Taxonomy" id="111806"/>
    <lineage>
        <taxon>Bacteria</taxon>
        <taxon>Bacillati</taxon>
        <taxon>Actinomycetota</taxon>
        <taxon>Actinomycetes</taxon>
        <taxon>Streptosporangiales</taxon>
        <taxon>Thermomonosporaceae</taxon>
        <taxon>Thermomonospora</taxon>
    </lineage>
</organism>
<sequence>MSGGHGGRPSSWVVVGVSITGFTVGGVALCIGPNWVVFGVGAAIVAISAVLGLAVGILSDVVVDEPRVMQPVAAGAPAGRVEGEVEGEVPTATDPEQRPHG</sequence>
<keyword evidence="2" id="KW-0812">Transmembrane</keyword>
<gene>
    <name evidence="3" type="ORF">DFJ69_5641</name>
</gene>
<dbReference type="AlphaFoldDB" id="A0A3D9SW10"/>
<keyword evidence="2" id="KW-1133">Transmembrane helix</keyword>
<evidence type="ECO:0000313" key="4">
    <source>
        <dbReference type="Proteomes" id="UP000256661"/>
    </source>
</evidence>
<dbReference type="Proteomes" id="UP000256661">
    <property type="component" value="Unassembled WGS sequence"/>
</dbReference>
<accession>A0A3D9SW10</accession>
<comment type="caution">
    <text evidence="3">The sequence shown here is derived from an EMBL/GenBank/DDBJ whole genome shotgun (WGS) entry which is preliminary data.</text>
</comment>
<keyword evidence="2" id="KW-0472">Membrane</keyword>
<dbReference type="RefSeq" id="WP_116025308.1">
    <property type="nucleotide sequence ID" value="NZ_QTTT01000001.1"/>
</dbReference>
<dbReference type="EMBL" id="QTTT01000001">
    <property type="protein sequence ID" value="REF00113.1"/>
    <property type="molecule type" value="Genomic_DNA"/>
</dbReference>
<feature type="region of interest" description="Disordered" evidence="1">
    <location>
        <begin position="74"/>
        <end position="101"/>
    </location>
</feature>
<evidence type="ECO:0000256" key="2">
    <source>
        <dbReference type="SAM" id="Phobius"/>
    </source>
</evidence>
<proteinExistence type="predicted"/>
<evidence type="ECO:0000256" key="1">
    <source>
        <dbReference type="SAM" id="MobiDB-lite"/>
    </source>
</evidence>
<protein>
    <submittedName>
        <fullName evidence="3">Uncharacterized protein</fullName>
    </submittedName>
</protein>
<feature type="transmembrane region" description="Helical" evidence="2">
    <location>
        <begin position="12"/>
        <end position="29"/>
    </location>
</feature>
<dbReference type="NCBIfam" id="NF041681">
    <property type="entry name" value="HGxxPAAW"/>
    <property type="match status" value="1"/>
</dbReference>
<feature type="transmembrane region" description="Helical" evidence="2">
    <location>
        <begin position="35"/>
        <end position="59"/>
    </location>
</feature>
<name>A0A3D9SW10_9ACTN</name>
<keyword evidence="4" id="KW-1185">Reference proteome</keyword>
<evidence type="ECO:0000313" key="3">
    <source>
        <dbReference type="EMBL" id="REF00113.1"/>
    </source>
</evidence>
<reference evidence="3 4" key="1">
    <citation type="submission" date="2018-08" db="EMBL/GenBank/DDBJ databases">
        <title>Sequencing the genomes of 1000 actinobacteria strains.</title>
        <authorList>
            <person name="Klenk H.-P."/>
        </authorList>
    </citation>
    <scope>NUCLEOTIDE SEQUENCE [LARGE SCALE GENOMIC DNA]</scope>
    <source>
        <strain evidence="3 4">DSM 43927</strain>
    </source>
</reference>
<dbReference type="OrthoDB" id="3540856at2"/>